<gene>
    <name evidence="1" type="ordered locus">Sterm_1842</name>
</gene>
<organism evidence="1 2">
    <name type="scientific">Sebaldella termitidis (strain ATCC 33386 / NCTC 11300)</name>
    <dbReference type="NCBI Taxonomy" id="526218"/>
    <lineage>
        <taxon>Bacteria</taxon>
        <taxon>Fusobacteriati</taxon>
        <taxon>Fusobacteriota</taxon>
        <taxon>Fusobacteriia</taxon>
        <taxon>Fusobacteriales</taxon>
        <taxon>Leptotrichiaceae</taxon>
        <taxon>Sebaldella</taxon>
    </lineage>
</organism>
<dbReference type="InterPro" id="IPR036895">
    <property type="entry name" value="Uracil-DNA_glycosylase-like_sf"/>
</dbReference>
<keyword evidence="2" id="KW-1185">Reference proteome</keyword>
<dbReference type="eggNOG" id="COG1573">
    <property type="taxonomic scope" value="Bacteria"/>
</dbReference>
<proteinExistence type="predicted"/>
<dbReference type="RefSeq" id="WP_012861294.1">
    <property type="nucleotide sequence ID" value="NC_013517.1"/>
</dbReference>
<sequence>MEINVGKYLKENTDYDKEKYDFQFPDITLDTDKIKTIMINEVVPSDPEDDFYGKNELPYYHTTVFPLFQKAGVPVKTIDDITSLGIYMTNAVKIPKDEYTIPKDYITASLPFLEIETELFPNVEVIMLMGDVARKALNMISRKKTKAAALPAVSTYKLRKNELWYGKIRLFPSYIMTGKNILIEKSKFEMASEDIKNMMNIIR</sequence>
<dbReference type="Gene3D" id="3.40.470.10">
    <property type="entry name" value="Uracil-DNA glycosylase-like domain"/>
    <property type="match status" value="1"/>
</dbReference>
<dbReference type="STRING" id="526218.Sterm_1842"/>
<evidence type="ECO:0000313" key="1">
    <source>
        <dbReference type="EMBL" id="ACZ08700.1"/>
    </source>
</evidence>
<reference evidence="2" key="1">
    <citation type="submission" date="2009-09" db="EMBL/GenBank/DDBJ databases">
        <title>The complete chromosome of Sebaldella termitidis ATCC 33386.</title>
        <authorList>
            <consortium name="US DOE Joint Genome Institute (JGI-PGF)"/>
            <person name="Lucas S."/>
            <person name="Copeland A."/>
            <person name="Lapidus A."/>
            <person name="Glavina del Rio T."/>
            <person name="Dalin E."/>
            <person name="Tice H."/>
            <person name="Bruce D."/>
            <person name="Goodwin L."/>
            <person name="Pitluck S."/>
            <person name="Kyrpides N."/>
            <person name="Mavromatis K."/>
            <person name="Ivanova N."/>
            <person name="Mikhailova N."/>
            <person name="Sims D."/>
            <person name="Meincke L."/>
            <person name="Brettin T."/>
            <person name="Detter J.C."/>
            <person name="Han C."/>
            <person name="Larimer F."/>
            <person name="Land M."/>
            <person name="Hauser L."/>
            <person name="Markowitz V."/>
            <person name="Cheng J.F."/>
            <person name="Hugenholtz P."/>
            <person name="Woyke T."/>
            <person name="Wu D."/>
            <person name="Eisen J.A."/>
        </authorList>
    </citation>
    <scope>NUCLEOTIDE SEQUENCE [LARGE SCALE GENOMIC DNA]</scope>
    <source>
        <strain evidence="2">ATCC 33386 / NCTC 11300</strain>
    </source>
</reference>
<protein>
    <recommendedName>
        <fullName evidence="3">Uracil-DNA glycosylase-like domain-containing protein</fullName>
    </recommendedName>
</protein>
<dbReference type="AlphaFoldDB" id="D1AJ12"/>
<dbReference type="Proteomes" id="UP000000845">
    <property type="component" value="Chromosome"/>
</dbReference>
<dbReference type="EMBL" id="CP001739">
    <property type="protein sequence ID" value="ACZ08700.1"/>
    <property type="molecule type" value="Genomic_DNA"/>
</dbReference>
<accession>D1AJ12</accession>
<evidence type="ECO:0008006" key="3">
    <source>
        <dbReference type="Google" id="ProtNLM"/>
    </source>
</evidence>
<dbReference type="KEGG" id="str:Sterm_1842"/>
<name>D1AJ12_SEBTE</name>
<reference evidence="1 2" key="2">
    <citation type="journal article" date="2010" name="Stand. Genomic Sci.">
        <title>Complete genome sequence of Sebaldella termitidis type strain (NCTC 11300).</title>
        <authorList>
            <person name="Harmon-Smith M."/>
            <person name="Celia L."/>
            <person name="Chertkov O."/>
            <person name="Lapidus A."/>
            <person name="Copeland A."/>
            <person name="Glavina Del Rio T."/>
            <person name="Nolan M."/>
            <person name="Lucas S."/>
            <person name="Tice H."/>
            <person name="Cheng J.F."/>
            <person name="Han C."/>
            <person name="Detter J.C."/>
            <person name="Bruce D."/>
            <person name="Goodwin L."/>
            <person name="Pitluck S."/>
            <person name="Pati A."/>
            <person name="Liolios K."/>
            <person name="Ivanova N."/>
            <person name="Mavromatis K."/>
            <person name="Mikhailova N."/>
            <person name="Chen A."/>
            <person name="Palaniappan K."/>
            <person name="Land M."/>
            <person name="Hauser L."/>
            <person name="Chang Y.J."/>
            <person name="Jeffries C.D."/>
            <person name="Brettin T."/>
            <person name="Goker M."/>
            <person name="Beck B."/>
            <person name="Bristow J."/>
            <person name="Eisen J.A."/>
            <person name="Markowitz V."/>
            <person name="Hugenholtz P."/>
            <person name="Kyrpides N.C."/>
            <person name="Klenk H.P."/>
            <person name="Chen F."/>
        </authorList>
    </citation>
    <scope>NUCLEOTIDE SEQUENCE [LARGE SCALE GENOMIC DNA]</scope>
    <source>
        <strain evidence="2">ATCC 33386 / NCTC 11300</strain>
    </source>
</reference>
<dbReference type="HOGENOM" id="CLU_116736_0_0_0"/>
<dbReference type="SUPFAM" id="SSF52141">
    <property type="entry name" value="Uracil-DNA glycosylase-like"/>
    <property type="match status" value="1"/>
</dbReference>
<evidence type="ECO:0000313" key="2">
    <source>
        <dbReference type="Proteomes" id="UP000000845"/>
    </source>
</evidence>